<reference evidence="1 2" key="1">
    <citation type="submission" date="2015-08" db="EMBL/GenBank/DDBJ databases">
        <title>Next Generation Sequencing and Analysis of the Genome of Puccinia sorghi L Schw, the Causal Agent of Maize Common Rust.</title>
        <authorList>
            <person name="Rochi L."/>
            <person name="Burguener G."/>
            <person name="Darino M."/>
            <person name="Turjanski A."/>
            <person name="Kreff E."/>
            <person name="Dieguez M.J."/>
            <person name="Sacco F."/>
        </authorList>
    </citation>
    <scope>NUCLEOTIDE SEQUENCE [LARGE SCALE GENOMIC DNA]</scope>
    <source>
        <strain evidence="1 2">RO10H11247</strain>
    </source>
</reference>
<evidence type="ECO:0000313" key="1">
    <source>
        <dbReference type="EMBL" id="KNZ54355.1"/>
    </source>
</evidence>
<comment type="caution">
    <text evidence="1">The sequence shown here is derived from an EMBL/GenBank/DDBJ whole genome shotgun (WGS) entry which is preliminary data.</text>
</comment>
<evidence type="ECO:0000313" key="2">
    <source>
        <dbReference type="Proteomes" id="UP000037035"/>
    </source>
</evidence>
<dbReference type="AlphaFoldDB" id="A0A0L6V2H7"/>
<proteinExistence type="predicted"/>
<keyword evidence="2" id="KW-1185">Reference proteome</keyword>
<dbReference type="Proteomes" id="UP000037035">
    <property type="component" value="Unassembled WGS sequence"/>
</dbReference>
<organism evidence="1 2">
    <name type="scientific">Puccinia sorghi</name>
    <dbReference type="NCBI Taxonomy" id="27349"/>
    <lineage>
        <taxon>Eukaryota</taxon>
        <taxon>Fungi</taxon>
        <taxon>Dikarya</taxon>
        <taxon>Basidiomycota</taxon>
        <taxon>Pucciniomycotina</taxon>
        <taxon>Pucciniomycetes</taxon>
        <taxon>Pucciniales</taxon>
        <taxon>Pucciniaceae</taxon>
        <taxon>Puccinia</taxon>
    </lineage>
</organism>
<feature type="non-terminal residue" evidence="1">
    <location>
        <position position="39"/>
    </location>
</feature>
<gene>
    <name evidence="1" type="ORF">VP01_2967g1</name>
</gene>
<dbReference type="EMBL" id="LAVV01007909">
    <property type="protein sequence ID" value="KNZ54355.1"/>
    <property type="molecule type" value="Genomic_DNA"/>
</dbReference>
<protein>
    <submittedName>
        <fullName evidence="1">Uncharacterized protein</fullName>
    </submittedName>
</protein>
<accession>A0A0L6V2H7</accession>
<sequence>MLLAVRIYSIRMRLVTKTYDEYRDCKTLPSAVLDQQARQ</sequence>
<name>A0A0L6V2H7_9BASI</name>
<dbReference type="VEuPathDB" id="FungiDB:VP01_2967g1"/>